<evidence type="ECO:0000256" key="1">
    <source>
        <dbReference type="ARBA" id="ARBA00022801"/>
    </source>
</evidence>
<keyword evidence="1 2" id="KW-0378">Hydrolase</keyword>
<keyword evidence="3" id="KW-1185">Reference proteome</keyword>
<dbReference type="PANTHER" id="PTHR43316:SF8">
    <property type="entry name" value="HAD FAMILY HYDROLASE"/>
    <property type="match status" value="1"/>
</dbReference>
<proteinExistence type="predicted"/>
<sequence length="246" mass="27924">MSVDRDKVLLSVPGLTETASRQVLVFDADDTLWENNILFERVIEDFLDWLAHPTLDRVEIRAILDDIERANTVAHGYGSRVFLRSLGDCLSRLRERPATTAEQREIEELAVALVEGQIELIPGVADTLTELGRRHDLWLLTKGAVQEQQRKLDASGLADHFTSVHIVAEKDAQVYRQLVVEHELVPEATWMIGNSPKSDILPARRAGLNAVFIPHQHTWVLEYDELDPADERVLHLTAFAELRDHF</sequence>
<evidence type="ECO:0000313" key="2">
    <source>
        <dbReference type="EMBL" id="MBB4958065.1"/>
    </source>
</evidence>
<dbReference type="InterPro" id="IPR036412">
    <property type="entry name" value="HAD-like_sf"/>
</dbReference>
<accession>A0A7W7SQW5</accession>
<comment type="caution">
    <text evidence="2">The sequence shown here is derived from an EMBL/GenBank/DDBJ whole genome shotgun (WGS) entry which is preliminary data.</text>
</comment>
<dbReference type="InterPro" id="IPR023214">
    <property type="entry name" value="HAD_sf"/>
</dbReference>
<dbReference type="Proteomes" id="UP000578819">
    <property type="component" value="Unassembled WGS sequence"/>
</dbReference>
<dbReference type="SUPFAM" id="SSF56784">
    <property type="entry name" value="HAD-like"/>
    <property type="match status" value="1"/>
</dbReference>
<dbReference type="InterPro" id="IPR051540">
    <property type="entry name" value="S-2-haloacid_dehalogenase"/>
</dbReference>
<dbReference type="SFLD" id="SFLDG01129">
    <property type="entry name" value="C1.5:_HAD__Beta-PGM__Phosphata"/>
    <property type="match status" value="1"/>
</dbReference>
<gene>
    <name evidence="2" type="ORF">FHR38_001798</name>
</gene>
<dbReference type="Gene3D" id="1.10.150.240">
    <property type="entry name" value="Putative phosphatase, domain 2"/>
    <property type="match status" value="1"/>
</dbReference>
<dbReference type="Pfam" id="PF00702">
    <property type="entry name" value="Hydrolase"/>
    <property type="match status" value="1"/>
</dbReference>
<organism evidence="2 3">
    <name type="scientific">Micromonospora polyrhachis</name>
    <dbReference type="NCBI Taxonomy" id="1282883"/>
    <lineage>
        <taxon>Bacteria</taxon>
        <taxon>Bacillati</taxon>
        <taxon>Actinomycetota</taxon>
        <taxon>Actinomycetes</taxon>
        <taxon>Micromonosporales</taxon>
        <taxon>Micromonosporaceae</taxon>
        <taxon>Micromonospora</taxon>
    </lineage>
</organism>
<dbReference type="GO" id="GO:0016787">
    <property type="term" value="F:hydrolase activity"/>
    <property type="evidence" value="ECO:0007669"/>
    <property type="project" value="UniProtKB-KW"/>
</dbReference>
<reference evidence="2 3" key="1">
    <citation type="submission" date="2020-08" db="EMBL/GenBank/DDBJ databases">
        <title>Sequencing the genomes of 1000 actinobacteria strains.</title>
        <authorList>
            <person name="Klenk H.-P."/>
        </authorList>
    </citation>
    <scope>NUCLEOTIDE SEQUENCE [LARGE SCALE GENOMIC DNA]</scope>
    <source>
        <strain evidence="2 3">DSM 45886</strain>
    </source>
</reference>
<dbReference type="AlphaFoldDB" id="A0A7W7SQW5"/>
<dbReference type="InterPro" id="IPR023198">
    <property type="entry name" value="PGP-like_dom2"/>
</dbReference>
<dbReference type="Gene3D" id="3.40.50.1000">
    <property type="entry name" value="HAD superfamily/HAD-like"/>
    <property type="match status" value="1"/>
</dbReference>
<name>A0A7W7SQW5_9ACTN</name>
<protein>
    <submittedName>
        <fullName evidence="2">Putative hydrolase of the HAD superfamily</fullName>
    </submittedName>
</protein>
<evidence type="ECO:0000313" key="3">
    <source>
        <dbReference type="Proteomes" id="UP000578819"/>
    </source>
</evidence>
<dbReference type="PANTHER" id="PTHR43316">
    <property type="entry name" value="HYDROLASE, HALOACID DELAHOGENASE-RELATED"/>
    <property type="match status" value="1"/>
</dbReference>
<dbReference type="EMBL" id="JACHJW010000001">
    <property type="protein sequence ID" value="MBB4958065.1"/>
    <property type="molecule type" value="Genomic_DNA"/>
</dbReference>
<dbReference type="SFLD" id="SFLDS00003">
    <property type="entry name" value="Haloacid_Dehalogenase"/>
    <property type="match status" value="1"/>
</dbReference>